<evidence type="ECO:0000313" key="2">
    <source>
        <dbReference type="Proteomes" id="UP000464178"/>
    </source>
</evidence>
<name>A0A6P2D3V1_9BACT</name>
<reference evidence="1 2" key="1">
    <citation type="submission" date="2019-05" db="EMBL/GenBank/DDBJ databases">
        <authorList>
            <consortium name="Science for Life Laboratories"/>
        </authorList>
    </citation>
    <scope>NUCLEOTIDE SEQUENCE [LARGE SCALE GENOMIC DNA]</scope>
    <source>
        <strain evidence="1">Soil9</strain>
    </source>
</reference>
<dbReference type="Pfam" id="PF05626">
    <property type="entry name" value="DUF790"/>
    <property type="match status" value="1"/>
</dbReference>
<keyword evidence="2" id="KW-1185">Reference proteome</keyword>
<dbReference type="InterPro" id="IPR008508">
    <property type="entry name" value="Bax1"/>
</dbReference>
<dbReference type="Proteomes" id="UP000464178">
    <property type="component" value="Chromosome"/>
</dbReference>
<accession>A0A6P2D3V1</accession>
<dbReference type="KEGG" id="gms:SOIL9_21670"/>
<dbReference type="PIRSF" id="PIRSF019435">
    <property type="entry name" value="UCP019435"/>
    <property type="match status" value="1"/>
</dbReference>
<evidence type="ECO:0000313" key="1">
    <source>
        <dbReference type="EMBL" id="VTR95547.1"/>
    </source>
</evidence>
<dbReference type="AlphaFoldDB" id="A0A6P2D3V1"/>
<protein>
    <recommendedName>
        <fullName evidence="3">DUF790 family protein</fullName>
    </recommendedName>
</protein>
<dbReference type="EMBL" id="LR593886">
    <property type="protein sequence ID" value="VTR95547.1"/>
    <property type="molecule type" value="Genomic_DNA"/>
</dbReference>
<dbReference type="PANTHER" id="PTHR39640">
    <property type="entry name" value="VNG6129C"/>
    <property type="match status" value="1"/>
</dbReference>
<organism evidence="1 2">
    <name type="scientific">Gemmata massiliana</name>
    <dbReference type="NCBI Taxonomy" id="1210884"/>
    <lineage>
        <taxon>Bacteria</taxon>
        <taxon>Pseudomonadati</taxon>
        <taxon>Planctomycetota</taxon>
        <taxon>Planctomycetia</taxon>
        <taxon>Gemmatales</taxon>
        <taxon>Gemmataceae</taxon>
        <taxon>Gemmata</taxon>
    </lineage>
</organism>
<gene>
    <name evidence="1" type="ORF">SOIL9_21670</name>
</gene>
<sequence length="406" mass="45721">MLTGKMVRVRHAKNRLVPLYIEPHDESLLALAEQLLFAYRGSPGRTRGEVEEEFADLIPEGPRGLLPAGLAKLLEDRCEFEVSADHPPDQLREAVFKAAATARAEAANSMRPFDRAGVMSEVAEQLSLTLAPEDIDRSLFADLKDEQRVISFEDITAEQLLNRYNVALAQSILLRCTLMELRVYAETPARFRQLFRAVKFHRLICTIQETPGNSYKLTLDGPLSLFSSTNKYGLQLAMFLPTLLHCKAFDLRANIRWGAERKEKTFQLSGLDGLKSHTADFGVYTPPELQMFADTFATKVKGWMLDTDPHPILLPTSTWVPDFKLTHVKTGKEVFVEIFGFWRKGDIETHYKNLAKGVPGKFVLCVSEQMRADEESEMTLGNGVYRYKRTPLPEEVARIAGLVSGV</sequence>
<evidence type="ECO:0008006" key="3">
    <source>
        <dbReference type="Google" id="ProtNLM"/>
    </source>
</evidence>
<dbReference type="PANTHER" id="PTHR39640:SF1">
    <property type="entry name" value="DUF790 FAMILY PROTEIN"/>
    <property type="match status" value="1"/>
</dbReference>
<proteinExistence type="predicted"/>
<dbReference type="RefSeq" id="WP_162669949.1">
    <property type="nucleotide sequence ID" value="NZ_LR593886.1"/>
</dbReference>